<keyword evidence="3" id="KW-0472">Membrane</keyword>
<dbReference type="InterPro" id="IPR023610">
    <property type="entry name" value="PInositol-4/5-P-5/4-kinase"/>
</dbReference>
<feature type="transmembrane region" description="Helical" evidence="3">
    <location>
        <begin position="94"/>
        <end position="118"/>
    </location>
</feature>
<keyword evidence="1" id="KW-0547">Nucleotide-binding</keyword>
<feature type="transmembrane region" description="Helical" evidence="3">
    <location>
        <begin position="64"/>
        <end position="82"/>
    </location>
</feature>
<keyword evidence="3" id="KW-0812">Transmembrane</keyword>
<dbReference type="GO" id="GO:0016308">
    <property type="term" value="F:1-phosphatidylinositol-4-phosphate 5-kinase activity"/>
    <property type="evidence" value="ECO:0007669"/>
    <property type="project" value="TreeGrafter"/>
</dbReference>
<dbReference type="Pfam" id="PF01504">
    <property type="entry name" value="PIP5K"/>
    <property type="match status" value="2"/>
</dbReference>
<feature type="region of interest" description="Disordered" evidence="2">
    <location>
        <begin position="390"/>
        <end position="438"/>
    </location>
</feature>
<dbReference type="Gene3D" id="3.30.810.10">
    <property type="entry name" value="2-Layer Sandwich"/>
    <property type="match status" value="1"/>
</dbReference>
<dbReference type="SUPFAM" id="SSF56104">
    <property type="entry name" value="SAICAR synthase-like"/>
    <property type="match status" value="1"/>
</dbReference>
<feature type="region of interest" description="Disordered" evidence="2">
    <location>
        <begin position="498"/>
        <end position="541"/>
    </location>
</feature>
<proteinExistence type="predicted"/>
<evidence type="ECO:0000313" key="5">
    <source>
        <dbReference type="EnsemblProtists" id="EOD35155"/>
    </source>
</evidence>
<dbReference type="eggNOG" id="KOG0229">
    <property type="taxonomic scope" value="Eukaryota"/>
</dbReference>
<feature type="transmembrane region" description="Helical" evidence="3">
    <location>
        <begin position="169"/>
        <end position="186"/>
    </location>
</feature>
<feature type="compositionally biased region" description="Low complexity" evidence="2">
    <location>
        <begin position="518"/>
        <end position="530"/>
    </location>
</feature>
<dbReference type="AlphaFoldDB" id="A0A0D3KHC0"/>
<keyword evidence="1" id="KW-0418">Kinase</keyword>
<dbReference type="GO" id="GO:0046854">
    <property type="term" value="P:phosphatidylinositol phosphate biosynthetic process"/>
    <property type="evidence" value="ECO:0007669"/>
    <property type="project" value="TreeGrafter"/>
</dbReference>
<name>A0A0D3KHC0_EMIH1</name>
<dbReference type="GO" id="GO:0005524">
    <property type="term" value="F:ATP binding"/>
    <property type="evidence" value="ECO:0007669"/>
    <property type="project" value="UniProtKB-UniRule"/>
</dbReference>
<dbReference type="InterPro" id="IPR027483">
    <property type="entry name" value="PInositol-4-P-4/5-kinase_C_sf"/>
</dbReference>
<keyword evidence="6" id="KW-1185">Reference proteome</keyword>
<dbReference type="InterPro" id="IPR002498">
    <property type="entry name" value="PInositol-4-P-4/5-kinase_core"/>
</dbReference>
<reference evidence="6" key="1">
    <citation type="journal article" date="2013" name="Nature">
        <title>Pan genome of the phytoplankton Emiliania underpins its global distribution.</title>
        <authorList>
            <person name="Read B.A."/>
            <person name="Kegel J."/>
            <person name="Klute M.J."/>
            <person name="Kuo A."/>
            <person name="Lefebvre S.C."/>
            <person name="Maumus F."/>
            <person name="Mayer C."/>
            <person name="Miller J."/>
            <person name="Monier A."/>
            <person name="Salamov A."/>
            <person name="Young J."/>
            <person name="Aguilar M."/>
            <person name="Claverie J.M."/>
            <person name="Frickenhaus S."/>
            <person name="Gonzalez K."/>
            <person name="Herman E.K."/>
            <person name="Lin Y.C."/>
            <person name="Napier J."/>
            <person name="Ogata H."/>
            <person name="Sarno A.F."/>
            <person name="Shmutz J."/>
            <person name="Schroeder D."/>
            <person name="de Vargas C."/>
            <person name="Verret F."/>
            <person name="von Dassow P."/>
            <person name="Valentin K."/>
            <person name="Van de Peer Y."/>
            <person name="Wheeler G."/>
            <person name="Dacks J.B."/>
            <person name="Delwiche C.F."/>
            <person name="Dyhrman S.T."/>
            <person name="Glockner G."/>
            <person name="John U."/>
            <person name="Richards T."/>
            <person name="Worden A.Z."/>
            <person name="Zhang X."/>
            <person name="Grigoriev I.V."/>
            <person name="Allen A.E."/>
            <person name="Bidle K."/>
            <person name="Borodovsky M."/>
            <person name="Bowler C."/>
            <person name="Brownlee C."/>
            <person name="Cock J.M."/>
            <person name="Elias M."/>
            <person name="Gladyshev V.N."/>
            <person name="Groth M."/>
            <person name="Guda C."/>
            <person name="Hadaegh A."/>
            <person name="Iglesias-Rodriguez M.D."/>
            <person name="Jenkins J."/>
            <person name="Jones B.M."/>
            <person name="Lawson T."/>
            <person name="Leese F."/>
            <person name="Lindquist E."/>
            <person name="Lobanov A."/>
            <person name="Lomsadze A."/>
            <person name="Malik S.B."/>
            <person name="Marsh M.E."/>
            <person name="Mackinder L."/>
            <person name="Mock T."/>
            <person name="Mueller-Roeber B."/>
            <person name="Pagarete A."/>
            <person name="Parker M."/>
            <person name="Probert I."/>
            <person name="Quesneville H."/>
            <person name="Raines C."/>
            <person name="Rensing S.A."/>
            <person name="Riano-Pachon D.M."/>
            <person name="Richier S."/>
            <person name="Rokitta S."/>
            <person name="Shiraiwa Y."/>
            <person name="Soanes D.M."/>
            <person name="van der Giezen M."/>
            <person name="Wahlund T.M."/>
            <person name="Williams B."/>
            <person name="Wilson W."/>
            <person name="Wolfe G."/>
            <person name="Wurch L.L."/>
        </authorList>
    </citation>
    <scope>NUCLEOTIDE SEQUENCE</scope>
</reference>
<dbReference type="SMART" id="SM00330">
    <property type="entry name" value="PIPKc"/>
    <property type="match status" value="1"/>
</dbReference>
<evidence type="ECO:0000313" key="6">
    <source>
        <dbReference type="Proteomes" id="UP000013827"/>
    </source>
</evidence>
<evidence type="ECO:0000256" key="1">
    <source>
        <dbReference type="PROSITE-ProRule" id="PRU00781"/>
    </source>
</evidence>
<sequence length="1219" mass="129839">MPGLPACDETLPCRPTCPRRDLSLTPVVDHRVCVLQAALIALGFAAFVVGGLQLTSRPSTISRLMGATSSLGAVALNLWCYYVRKWRRYPNQLLAWRSLATGVAAAAVAGTALAELAVPASLIGRDFCGSVAASLNPLLVHFGFLAHEGWALVMAVDVFLLMLAFGSRVCAYGLSAALSYGFRLLLDPAGAADELDRTRMASQPLDSSVPWLRHHPAELPPANLSVRGREGRGTPRRLVEQAARVGRPGGVRSGGGSGGANATAASKFCFATATVPRPIHTLPIECWPRSGDWSDEEGSEVRIHGSLNVADCKWLVRACKPLATWRWSDPEHAGDDANWIGLMQVMLSMQGLWTMAFLASQQRAGLFAPVPWRLLLGYGGVAAGGGADAGAGAVKRGGEPDTALAGRGWEEEGEGEGEEEGEGEAGGFEVDDTDPTGNEALRDEVLHCIRKGVAATCGAADEALPRDGAPLVVMLEPASEEPPLELLAEEGCGARYAKRDTEEGEATARGGGGPAPVPAGVRASAAAEAGPEGGAGGGGGGSSRFREVLTVVQVVSICWLLLARQLSGPRGIGAGWPPLPRAMLTCPSAACYTARLRPHKPAVADDPLSAATSWLFGGDDSTYSYASEDEKVRLTVGRHSRRRLVKLDAEETAEFGEWAYAIMSEAYYGRWSDITTDGKVVAITAKGAALAERISADEYERHREEIERAEQLWDFAMTVAQEASLDSFREQQEQVEHADAVAAQWHDPCTWITALLPILHLLSFALAITSSHAAGSRGAIWRRLLDTPEAAIRLGSQAAALGLVAAFSAAAGGGEEPHCTLGGWDAHALDALLVGALLVLYLPSAVPHLHSARQTVSRTFAPRDGAQFASLSSFKTTNSRLGGLMTRVLGPRPRVRFVATAPREFGAMRDGAGVDFERLQLSIESIEHAGGGLKGGASGAFLFPSQDGQLVVKTLSSEEAAALRKLAPSFARHFHDQPASYINRFLGQFSMYLYGRTIHFVVLRSAFHLHGDVSPAVRYDLKGSWVNRTGKPGQSVLKDNDLRRDGLRRVRASLDGCEKIPIKLPAAQCAKLIARLEADTAFLRDLNLMDYSLLLGVFDSPPPAAAISGQPKGAEETVLQHGGGVMLLGVIDVLQAWTCEKVGERCLKTYVKGDKPQGISAAPAGEYQQRFMSFVAEVFAPDESPASARTRLLEAGKELLPGNLRSLLEIRPPTRGPER</sequence>
<dbReference type="PaxDb" id="2903-EOD35155"/>
<accession>A0A0D3KHC0</accession>
<evidence type="ECO:0000256" key="3">
    <source>
        <dbReference type="SAM" id="Phobius"/>
    </source>
</evidence>
<dbReference type="PANTHER" id="PTHR23086:SF8">
    <property type="entry name" value="PHOSPHATIDYLINOSITOL 5-PHOSPHATE 4-KINASE, ISOFORM A"/>
    <property type="match status" value="1"/>
</dbReference>
<dbReference type="CDD" id="cd00139">
    <property type="entry name" value="PIPKc"/>
    <property type="match status" value="1"/>
</dbReference>
<feature type="compositionally biased region" description="Gly residues" evidence="2">
    <location>
        <begin position="531"/>
        <end position="541"/>
    </location>
</feature>
<dbReference type="InterPro" id="IPR027484">
    <property type="entry name" value="PInositol-4-P-5-kinase_N"/>
</dbReference>
<dbReference type="HOGENOM" id="CLU_268904_0_0_1"/>
<organism evidence="5 6">
    <name type="scientific">Emiliania huxleyi (strain CCMP1516)</name>
    <dbReference type="NCBI Taxonomy" id="280463"/>
    <lineage>
        <taxon>Eukaryota</taxon>
        <taxon>Haptista</taxon>
        <taxon>Haptophyta</taxon>
        <taxon>Prymnesiophyceae</taxon>
        <taxon>Isochrysidales</taxon>
        <taxon>Noelaerhabdaceae</taxon>
        <taxon>Emiliania</taxon>
    </lineage>
</organism>
<dbReference type="KEGG" id="ehx:EMIHUDRAFT_467431"/>
<protein>
    <recommendedName>
        <fullName evidence="4">PIPK domain-containing protein</fullName>
    </recommendedName>
</protein>
<feature type="compositionally biased region" description="Acidic residues" evidence="2">
    <location>
        <begin position="411"/>
        <end position="434"/>
    </location>
</feature>
<keyword evidence="1" id="KW-0067">ATP-binding</keyword>
<dbReference type="Proteomes" id="UP000013827">
    <property type="component" value="Unassembled WGS sequence"/>
</dbReference>
<feature type="domain" description="PIPK" evidence="4">
    <location>
        <begin position="829"/>
        <end position="1179"/>
    </location>
</feature>
<dbReference type="GeneID" id="17280425"/>
<dbReference type="EnsemblProtists" id="EOD35155">
    <property type="protein sequence ID" value="EOD35155"/>
    <property type="gene ID" value="EMIHUDRAFT_467431"/>
</dbReference>
<keyword evidence="3" id="KW-1133">Transmembrane helix</keyword>
<reference evidence="5" key="2">
    <citation type="submission" date="2024-10" db="UniProtKB">
        <authorList>
            <consortium name="EnsemblProtists"/>
        </authorList>
    </citation>
    <scope>IDENTIFICATION</scope>
</reference>
<evidence type="ECO:0000259" key="4">
    <source>
        <dbReference type="PROSITE" id="PS51455"/>
    </source>
</evidence>
<dbReference type="RefSeq" id="XP_005787584.1">
    <property type="nucleotide sequence ID" value="XM_005787527.1"/>
</dbReference>
<feature type="transmembrane region" description="Helical" evidence="3">
    <location>
        <begin position="32"/>
        <end position="52"/>
    </location>
</feature>
<dbReference type="GO" id="GO:0005886">
    <property type="term" value="C:plasma membrane"/>
    <property type="evidence" value="ECO:0007669"/>
    <property type="project" value="TreeGrafter"/>
</dbReference>
<evidence type="ECO:0000256" key="2">
    <source>
        <dbReference type="SAM" id="MobiDB-lite"/>
    </source>
</evidence>
<dbReference type="PANTHER" id="PTHR23086">
    <property type="entry name" value="PHOSPHATIDYLINOSITOL-4-PHOSPHATE 5-KINASE"/>
    <property type="match status" value="1"/>
</dbReference>
<dbReference type="PROSITE" id="PS51455">
    <property type="entry name" value="PIPK"/>
    <property type="match status" value="1"/>
</dbReference>
<dbReference type="Gene3D" id="3.30.800.10">
    <property type="entry name" value="Phosphatidylinositol Phosphate Kinase II Beta"/>
    <property type="match status" value="1"/>
</dbReference>
<dbReference type="STRING" id="2903.R1F861"/>
<keyword evidence="1" id="KW-0808">Transferase</keyword>